<proteinExistence type="predicted"/>
<keyword evidence="3" id="KW-1185">Reference proteome</keyword>
<dbReference type="PANTHER" id="PTHR32251">
    <property type="entry name" value="3-OXO-5-ALPHA-STEROID 4-DEHYDROGENASE"/>
    <property type="match status" value="1"/>
</dbReference>
<name>A0ABM9AN34_9BACT</name>
<protein>
    <recommendedName>
        <fullName evidence="4">Steroid 5-alpha reductase C-terminal domain-containing protein</fullName>
    </recommendedName>
</protein>
<feature type="transmembrane region" description="Helical" evidence="1">
    <location>
        <begin position="79"/>
        <end position="98"/>
    </location>
</feature>
<feature type="transmembrane region" description="Helical" evidence="1">
    <location>
        <begin position="30"/>
        <end position="46"/>
    </location>
</feature>
<dbReference type="PANTHER" id="PTHR32251:SF17">
    <property type="entry name" value="STEROID 5-ALPHA REDUCTASE C-TERMINAL DOMAIN-CONTAINING PROTEIN"/>
    <property type="match status" value="1"/>
</dbReference>
<dbReference type="PROSITE" id="PS50244">
    <property type="entry name" value="S5A_REDUCTASE"/>
    <property type="match status" value="1"/>
</dbReference>
<feature type="transmembrane region" description="Helical" evidence="1">
    <location>
        <begin position="211"/>
        <end position="239"/>
    </location>
</feature>
<keyword evidence="1" id="KW-0812">Transmembrane</keyword>
<feature type="transmembrane region" description="Helical" evidence="1">
    <location>
        <begin position="51"/>
        <end position="67"/>
    </location>
</feature>
<evidence type="ECO:0000313" key="3">
    <source>
        <dbReference type="Proteomes" id="UP000837932"/>
    </source>
</evidence>
<gene>
    <name evidence="2" type="ORF">EMA8858_01002</name>
</gene>
<evidence type="ECO:0000256" key="1">
    <source>
        <dbReference type="SAM" id="Phobius"/>
    </source>
</evidence>
<organism evidence="2 3">
    <name type="scientific">Emticicia aquatica</name>
    <dbReference type="NCBI Taxonomy" id="1681835"/>
    <lineage>
        <taxon>Bacteria</taxon>
        <taxon>Pseudomonadati</taxon>
        <taxon>Bacteroidota</taxon>
        <taxon>Cytophagia</taxon>
        <taxon>Cytophagales</taxon>
        <taxon>Leadbetterellaceae</taxon>
        <taxon>Emticicia</taxon>
    </lineage>
</organism>
<evidence type="ECO:0000313" key="2">
    <source>
        <dbReference type="EMBL" id="CAH0994889.1"/>
    </source>
</evidence>
<dbReference type="Proteomes" id="UP000837932">
    <property type="component" value="Unassembled WGS sequence"/>
</dbReference>
<reference evidence="2" key="1">
    <citation type="submission" date="2021-12" db="EMBL/GenBank/DDBJ databases">
        <authorList>
            <person name="Rodrigo-Torres L."/>
            <person name="Arahal R. D."/>
            <person name="Lucena T."/>
        </authorList>
    </citation>
    <scope>NUCLEOTIDE SEQUENCE</scope>
    <source>
        <strain evidence="2">CECT 8858</strain>
    </source>
</reference>
<feature type="transmembrane region" description="Helical" evidence="1">
    <location>
        <begin position="154"/>
        <end position="174"/>
    </location>
</feature>
<keyword evidence="1" id="KW-1133">Transmembrane helix</keyword>
<evidence type="ECO:0008006" key="4">
    <source>
        <dbReference type="Google" id="ProtNLM"/>
    </source>
</evidence>
<dbReference type="Gene3D" id="1.20.120.1630">
    <property type="match status" value="1"/>
</dbReference>
<dbReference type="Pfam" id="PF06966">
    <property type="entry name" value="DUF1295"/>
    <property type="match status" value="1"/>
</dbReference>
<sequence>MIRKILFAIILGLIGYLAFQETFPFGEGFLVLITCLTALWLLSLYLKDASIIDIFWGLGFVIIAWYYRTQLNLSDVRSLIYCILISVWGLRLSIHLAFRNIGKGEDYRYQEWRNQYKQNWWWVSFLRVFLLQGILLWIISSVFAPAMISKNTSFSILDCVGIILWTIGLAFETIGDWQLVSFKKNPDNKGKVLQEGLWALTRHPNYFGDALLWWGFFLFACSNGAIIHIFCPLLMSFLLMKVSGVTLLEKKLLETKSDYETYAKRVPAFFPKLF</sequence>
<dbReference type="RefSeq" id="WP_238805061.1">
    <property type="nucleotide sequence ID" value="NZ_CAKLPY010000001.1"/>
</dbReference>
<accession>A0ABM9AN34</accession>
<feature type="transmembrane region" description="Helical" evidence="1">
    <location>
        <begin position="119"/>
        <end position="148"/>
    </location>
</feature>
<dbReference type="InterPro" id="IPR010721">
    <property type="entry name" value="UstE-like"/>
</dbReference>
<dbReference type="EMBL" id="CAKLPY010000001">
    <property type="protein sequence ID" value="CAH0994889.1"/>
    <property type="molecule type" value="Genomic_DNA"/>
</dbReference>
<comment type="caution">
    <text evidence="2">The sequence shown here is derived from an EMBL/GenBank/DDBJ whole genome shotgun (WGS) entry which is preliminary data.</text>
</comment>
<keyword evidence="1" id="KW-0472">Membrane</keyword>